<organism evidence="6 7">
    <name type="scientific">Candidatus Colwellbacteria bacterium RIFCSPLOWO2_02_FULL_45_11</name>
    <dbReference type="NCBI Taxonomy" id="1797692"/>
    <lineage>
        <taxon>Bacteria</taxon>
        <taxon>Candidatus Colwelliibacteriota</taxon>
    </lineage>
</organism>
<dbReference type="InterPro" id="IPR000352">
    <property type="entry name" value="Pep_chain_release_fac_I"/>
</dbReference>
<dbReference type="InterPro" id="IPR045853">
    <property type="entry name" value="Pep_chain_release_fac_I_sf"/>
</dbReference>
<name>A0A1G1Z8A3_9BACT</name>
<evidence type="ECO:0000313" key="7">
    <source>
        <dbReference type="Proteomes" id="UP000176544"/>
    </source>
</evidence>
<evidence type="ECO:0000256" key="4">
    <source>
        <dbReference type="ARBA" id="ARBA00022917"/>
    </source>
</evidence>
<accession>A0A1G1Z8A3</accession>
<gene>
    <name evidence="6" type="ORF">A3I33_01500</name>
</gene>
<keyword evidence="3" id="KW-0488">Methylation</keyword>
<dbReference type="PROSITE" id="PS00745">
    <property type="entry name" value="RF_PROK_I"/>
    <property type="match status" value="1"/>
</dbReference>
<evidence type="ECO:0000259" key="5">
    <source>
        <dbReference type="PROSITE" id="PS00745"/>
    </source>
</evidence>
<protein>
    <submittedName>
        <fullName evidence="6">Peptide chain release factor 1</fullName>
    </submittedName>
</protein>
<dbReference type="SUPFAM" id="SSF75620">
    <property type="entry name" value="Release factor"/>
    <property type="match status" value="1"/>
</dbReference>
<comment type="caution">
    <text evidence="6">The sequence shown here is derived from an EMBL/GenBank/DDBJ whole genome shotgun (WGS) entry which is preliminary data.</text>
</comment>
<keyword evidence="4" id="KW-0648">Protein biosynthesis</keyword>
<feature type="domain" description="Prokaryotic-type class I peptide chain release factors" evidence="5">
    <location>
        <begin position="129"/>
        <end position="145"/>
    </location>
</feature>
<evidence type="ECO:0000256" key="2">
    <source>
        <dbReference type="ARBA" id="ARBA00010835"/>
    </source>
</evidence>
<dbReference type="Gene3D" id="3.30.70.1660">
    <property type="match status" value="1"/>
</dbReference>
<dbReference type="Gene3D" id="3.30.160.20">
    <property type="match status" value="1"/>
</dbReference>
<comment type="function">
    <text evidence="1">Peptide chain release factor 1 directs the termination of translation in response to the peptide chain termination codons UAG and UAA.</text>
</comment>
<dbReference type="SMART" id="SM00937">
    <property type="entry name" value="PCRF"/>
    <property type="match status" value="1"/>
</dbReference>
<dbReference type="STRING" id="1797692.A3I33_01500"/>
<dbReference type="AlphaFoldDB" id="A0A1G1Z8A3"/>
<dbReference type="PANTHER" id="PTHR43804:SF7">
    <property type="entry name" value="LD18447P"/>
    <property type="match status" value="1"/>
</dbReference>
<dbReference type="InterPro" id="IPR050057">
    <property type="entry name" value="Prokaryotic/Mito_RF"/>
</dbReference>
<dbReference type="Pfam" id="PF00472">
    <property type="entry name" value="RF-1"/>
    <property type="match status" value="1"/>
</dbReference>
<dbReference type="FunFam" id="3.30.160.20:FF:000004">
    <property type="entry name" value="Peptide chain release factor 1"/>
    <property type="match status" value="1"/>
</dbReference>
<dbReference type="PANTHER" id="PTHR43804">
    <property type="entry name" value="LD18447P"/>
    <property type="match status" value="1"/>
</dbReference>
<dbReference type="Pfam" id="PF03462">
    <property type="entry name" value="PCRF"/>
    <property type="match status" value="1"/>
</dbReference>
<dbReference type="GO" id="GO:0003747">
    <property type="term" value="F:translation release factor activity"/>
    <property type="evidence" value="ECO:0007669"/>
    <property type="project" value="InterPro"/>
</dbReference>
<evidence type="ECO:0000256" key="3">
    <source>
        <dbReference type="ARBA" id="ARBA00022481"/>
    </source>
</evidence>
<sequence length="258" mass="28737">MGHESPQIKMSRVILEIRAGTGGDEAAIFAGDLARMYQRYAEKNGWKFTVLDTNKTTLHGFKTFIARASGEGALENLRQESGVHRVQRIPATEKAGRIHTSTASVAVMPVVEAREVNVNPGDIDISFFRSSGPGGQNVNKVETAVRITHKPTGIVVSSQASRTQLENREQAMEVLRSKLFEAQIERQQMVMGSLRKEQIGTADRSEKIRTYNFPQDRVTDHRIGKKFSNIEKILDGDLDKIVGAFAKKEQEISDKQQV</sequence>
<dbReference type="FunFam" id="3.30.70.1660:FF:000002">
    <property type="entry name" value="Peptide chain release factor 1"/>
    <property type="match status" value="1"/>
</dbReference>
<evidence type="ECO:0000313" key="6">
    <source>
        <dbReference type="EMBL" id="OGY60858.1"/>
    </source>
</evidence>
<dbReference type="GO" id="GO:0005737">
    <property type="term" value="C:cytoplasm"/>
    <property type="evidence" value="ECO:0007669"/>
    <property type="project" value="UniProtKB-ARBA"/>
</dbReference>
<reference evidence="6 7" key="1">
    <citation type="journal article" date="2016" name="Nat. Commun.">
        <title>Thousands of microbial genomes shed light on interconnected biogeochemical processes in an aquifer system.</title>
        <authorList>
            <person name="Anantharaman K."/>
            <person name="Brown C.T."/>
            <person name="Hug L.A."/>
            <person name="Sharon I."/>
            <person name="Castelle C.J."/>
            <person name="Probst A.J."/>
            <person name="Thomas B.C."/>
            <person name="Singh A."/>
            <person name="Wilkins M.J."/>
            <person name="Karaoz U."/>
            <person name="Brodie E.L."/>
            <person name="Williams K.H."/>
            <person name="Hubbard S.S."/>
            <person name="Banfield J.F."/>
        </authorList>
    </citation>
    <scope>NUCLEOTIDE SEQUENCE [LARGE SCALE GENOMIC DNA]</scope>
</reference>
<proteinExistence type="inferred from homology"/>
<dbReference type="Proteomes" id="UP000176544">
    <property type="component" value="Unassembled WGS sequence"/>
</dbReference>
<evidence type="ECO:0000256" key="1">
    <source>
        <dbReference type="ARBA" id="ARBA00002986"/>
    </source>
</evidence>
<comment type="similarity">
    <text evidence="2">Belongs to the prokaryotic/mitochondrial release factor family.</text>
</comment>
<dbReference type="InterPro" id="IPR005139">
    <property type="entry name" value="PCRF"/>
</dbReference>
<dbReference type="EMBL" id="MHJA01000022">
    <property type="protein sequence ID" value="OGY60858.1"/>
    <property type="molecule type" value="Genomic_DNA"/>
</dbReference>